<dbReference type="GO" id="GO:0051539">
    <property type="term" value="F:4 iron, 4 sulfur cluster binding"/>
    <property type="evidence" value="ECO:0007669"/>
    <property type="project" value="UniProtKB-KW"/>
</dbReference>
<reference evidence="2 3" key="1">
    <citation type="submission" date="2024-04" db="EMBL/GenBank/DDBJ databases">
        <title>Genome assembly C_amara_ONT_v2.</title>
        <authorList>
            <person name="Yant L."/>
            <person name="Moore C."/>
            <person name="Slenker M."/>
        </authorList>
    </citation>
    <scope>NUCLEOTIDE SEQUENCE [LARGE SCALE GENOMIC DNA]</scope>
    <source>
        <tissue evidence="2">Leaf</tissue>
    </source>
</reference>
<proteinExistence type="predicted"/>
<dbReference type="AlphaFoldDB" id="A0ABD1BSM2"/>
<dbReference type="InterPro" id="IPR002684">
    <property type="entry name" value="Biotin_synth/BioAB"/>
</dbReference>
<organism evidence="2 3">
    <name type="scientific">Cardamine amara subsp. amara</name>
    <dbReference type="NCBI Taxonomy" id="228776"/>
    <lineage>
        <taxon>Eukaryota</taxon>
        <taxon>Viridiplantae</taxon>
        <taxon>Streptophyta</taxon>
        <taxon>Embryophyta</taxon>
        <taxon>Tracheophyta</taxon>
        <taxon>Spermatophyta</taxon>
        <taxon>Magnoliopsida</taxon>
        <taxon>eudicotyledons</taxon>
        <taxon>Gunneridae</taxon>
        <taxon>Pentapetalae</taxon>
        <taxon>rosids</taxon>
        <taxon>malvids</taxon>
        <taxon>Brassicales</taxon>
        <taxon>Brassicaceae</taxon>
        <taxon>Cardamineae</taxon>
        <taxon>Cardamine</taxon>
    </lineage>
</organism>
<gene>
    <name evidence="2" type="ORF">V5N11_008203</name>
</gene>
<protein>
    <submittedName>
        <fullName evidence="2">Biotin synthase</fullName>
    </submittedName>
</protein>
<dbReference type="InterPro" id="IPR013785">
    <property type="entry name" value="Aldolase_TIM"/>
</dbReference>
<dbReference type="Proteomes" id="UP001558713">
    <property type="component" value="Unassembled WGS sequence"/>
</dbReference>
<evidence type="ECO:0000256" key="1">
    <source>
        <dbReference type="ARBA" id="ARBA00022485"/>
    </source>
</evidence>
<name>A0ABD1BSM2_CARAN</name>
<dbReference type="EMBL" id="JBANAX010000159">
    <property type="protein sequence ID" value="KAL1220182.1"/>
    <property type="molecule type" value="Genomic_DNA"/>
</dbReference>
<accession>A0ABD1BSM2</accession>
<comment type="caution">
    <text evidence="2">The sequence shown here is derived from an EMBL/GenBank/DDBJ whole genome shotgun (WGS) entry which is preliminary data.</text>
</comment>
<dbReference type="Gene3D" id="3.20.20.70">
    <property type="entry name" value="Aldolase class I"/>
    <property type="match status" value="1"/>
</dbReference>
<keyword evidence="1" id="KW-0408">Iron</keyword>
<sequence length="82" mass="9110">MAGVEMKSTPVYHSPVLDLNFHSAPVHKHALLFIKTGSCIEGCLYSPQSARAFTEVKGKKLMSKDAVNDSAKRLCNMLFIWL</sequence>
<keyword evidence="1" id="KW-0004">4Fe-4S</keyword>
<keyword evidence="1" id="KW-0479">Metal-binding</keyword>
<keyword evidence="3" id="KW-1185">Reference proteome</keyword>
<dbReference type="PANTHER" id="PTHR22976:SF2">
    <property type="entry name" value="BIOTIN SYNTHASE, MITOCHONDRIAL"/>
    <property type="match status" value="1"/>
</dbReference>
<evidence type="ECO:0000313" key="3">
    <source>
        <dbReference type="Proteomes" id="UP001558713"/>
    </source>
</evidence>
<evidence type="ECO:0000313" key="2">
    <source>
        <dbReference type="EMBL" id="KAL1220182.1"/>
    </source>
</evidence>
<dbReference type="PANTHER" id="PTHR22976">
    <property type="entry name" value="BIOTIN SYNTHASE"/>
    <property type="match status" value="1"/>
</dbReference>
<keyword evidence="1" id="KW-0411">Iron-sulfur</keyword>